<reference evidence="2" key="1">
    <citation type="journal article" date="2023" name="Mol. Phylogenet. Evol.">
        <title>Genome-scale phylogeny and comparative genomics of the fungal order Sordariales.</title>
        <authorList>
            <person name="Hensen N."/>
            <person name="Bonometti L."/>
            <person name="Westerberg I."/>
            <person name="Brannstrom I.O."/>
            <person name="Guillou S."/>
            <person name="Cros-Aarteil S."/>
            <person name="Calhoun S."/>
            <person name="Haridas S."/>
            <person name="Kuo A."/>
            <person name="Mondo S."/>
            <person name="Pangilinan J."/>
            <person name="Riley R."/>
            <person name="LaButti K."/>
            <person name="Andreopoulos B."/>
            <person name="Lipzen A."/>
            <person name="Chen C."/>
            <person name="Yan M."/>
            <person name="Daum C."/>
            <person name="Ng V."/>
            <person name="Clum A."/>
            <person name="Steindorff A."/>
            <person name="Ohm R.A."/>
            <person name="Martin F."/>
            <person name="Silar P."/>
            <person name="Natvig D.O."/>
            <person name="Lalanne C."/>
            <person name="Gautier V."/>
            <person name="Ament-Velasquez S.L."/>
            <person name="Kruys A."/>
            <person name="Hutchinson M.I."/>
            <person name="Powell A.J."/>
            <person name="Barry K."/>
            <person name="Miller A.N."/>
            <person name="Grigoriev I.V."/>
            <person name="Debuchy R."/>
            <person name="Gladieux P."/>
            <person name="Hiltunen Thoren M."/>
            <person name="Johannesson H."/>
        </authorList>
    </citation>
    <scope>NUCLEOTIDE SEQUENCE [LARGE SCALE GENOMIC DNA]</scope>
    <source>
        <strain evidence="2">CBS 284.82</strain>
    </source>
</reference>
<protein>
    <submittedName>
        <fullName evidence="1">Uncharacterized protein</fullName>
    </submittedName>
</protein>
<dbReference type="SUPFAM" id="SSF53187">
    <property type="entry name" value="Zn-dependent exopeptidases"/>
    <property type="match status" value="1"/>
</dbReference>
<dbReference type="EMBL" id="MU854689">
    <property type="protein sequence ID" value="KAK4031855.1"/>
    <property type="molecule type" value="Genomic_DNA"/>
</dbReference>
<organism evidence="1 2">
    <name type="scientific">Parachaetomium inaequale</name>
    <dbReference type="NCBI Taxonomy" id="2588326"/>
    <lineage>
        <taxon>Eukaryota</taxon>
        <taxon>Fungi</taxon>
        <taxon>Dikarya</taxon>
        <taxon>Ascomycota</taxon>
        <taxon>Pezizomycotina</taxon>
        <taxon>Sordariomycetes</taxon>
        <taxon>Sordariomycetidae</taxon>
        <taxon>Sordariales</taxon>
        <taxon>Chaetomiaceae</taxon>
        <taxon>Parachaetomium</taxon>
    </lineage>
</organism>
<keyword evidence="2" id="KW-1185">Reference proteome</keyword>
<sequence length="264" mass="29930">MPGPLIKMIGTSKSLGEDDIKPRVSNASLLTLLLPAVSGRFVELGEADYTILYPNDKNQRFFDITDYPELSALYSRNTSKEKSVNPLLANLSKTEIKDYLITFISFYTYYYKAGAERYIYTEHFEHFKTNSTILPNVLAAPSADDDGSSTITILEAFYILLYAKEGGLLSFVIHTLDAGKPESIGIIVDFIDLNLTEFIKVVIDEYYDILYIETKYSYTCSDHALASKARYTSAFVIESAFKLSDNYIHLTEDLIKYLSFDYIL</sequence>
<comment type="caution">
    <text evidence="1">The sequence shown here is derived from an EMBL/GenBank/DDBJ whole genome shotgun (WGS) entry which is preliminary data.</text>
</comment>
<evidence type="ECO:0000313" key="2">
    <source>
        <dbReference type="Proteomes" id="UP001303115"/>
    </source>
</evidence>
<name>A0AAN6P589_9PEZI</name>
<dbReference type="Proteomes" id="UP001303115">
    <property type="component" value="Unassembled WGS sequence"/>
</dbReference>
<accession>A0AAN6P589</accession>
<dbReference type="Gene3D" id="3.40.630.10">
    <property type="entry name" value="Zn peptidases"/>
    <property type="match status" value="1"/>
</dbReference>
<evidence type="ECO:0000313" key="1">
    <source>
        <dbReference type="EMBL" id="KAK4031855.1"/>
    </source>
</evidence>
<dbReference type="AlphaFoldDB" id="A0AAN6P589"/>
<gene>
    <name evidence="1" type="ORF">C8A01DRAFT_51197</name>
</gene>
<proteinExistence type="predicted"/>